<protein>
    <submittedName>
        <fullName evidence="1">Uncharacterized protein</fullName>
    </submittedName>
</protein>
<proteinExistence type="predicted"/>
<dbReference type="AlphaFoldDB" id="S4W4Z3"/>
<sequence length="41" mass="5022">MFTHKKLHLNWLGVVSNFWVADHQCRYVKNWSLWNDFAILC</sequence>
<name>S4W4Z3_AGGAC</name>
<gene>
    <name evidence="1" type="ORF">I23Cspa_0012</name>
</gene>
<reference evidence="1" key="1">
    <citation type="submission" date="2012-08" db="EMBL/GenBank/DDBJ databases">
        <authorList>
            <person name="Sun R."/>
            <person name="Kittichotirat W."/>
            <person name="Wang J."/>
            <person name="Jan M."/>
            <person name="Asikainen S."/>
            <person name="Bumgarner R.E."/>
            <person name="Chen C."/>
        </authorList>
    </citation>
    <scope>NUCLEOTIDE SEQUENCE</scope>
    <source>
        <strain evidence="1">I23C</strain>
    </source>
</reference>
<organism evidence="1">
    <name type="scientific">Aggregatibacter actinomycetemcomitans</name>
    <name type="common">Actinobacillus actinomycetemcomitans</name>
    <name type="synonym">Haemophilus actinomycetemcomitans</name>
    <dbReference type="NCBI Taxonomy" id="714"/>
    <lineage>
        <taxon>Bacteria</taxon>
        <taxon>Pseudomonadati</taxon>
        <taxon>Pseudomonadota</taxon>
        <taxon>Gammaproteobacteria</taxon>
        <taxon>Pasteurellales</taxon>
        <taxon>Pasteurellaceae</taxon>
        <taxon>Aggregatibacter</taxon>
    </lineage>
</organism>
<evidence type="ECO:0000313" key="1">
    <source>
        <dbReference type="EMBL" id="AGO88192.1"/>
    </source>
</evidence>
<accession>S4W4Z3</accession>
<dbReference type="EMBL" id="JX470548">
    <property type="protein sequence ID" value="AGO88192.1"/>
    <property type="molecule type" value="Genomic_DNA"/>
</dbReference>